<protein>
    <recommendedName>
        <fullName evidence="3">adenosine deaminase</fullName>
        <ecNumber evidence="3">3.5.4.4</ecNumber>
    </recommendedName>
</protein>
<evidence type="ECO:0000256" key="1">
    <source>
        <dbReference type="ARBA" id="ARBA00001947"/>
    </source>
</evidence>
<gene>
    <name evidence="8" type="ORF">EYM_01755</name>
</gene>
<dbReference type="KEGG" id="iis:EYM_01755"/>
<keyword evidence="6" id="KW-0862">Zinc</keyword>
<dbReference type="GO" id="GO:0046103">
    <property type="term" value="P:inosine biosynthetic process"/>
    <property type="evidence" value="ECO:0007669"/>
    <property type="project" value="TreeGrafter"/>
</dbReference>
<dbReference type="SUPFAM" id="SSF51556">
    <property type="entry name" value="Metallo-dependent hydrolases"/>
    <property type="match status" value="1"/>
</dbReference>
<organism evidence="8 9">
    <name type="scientific">Ignicoccus islandicus DSM 13165</name>
    <dbReference type="NCBI Taxonomy" id="940295"/>
    <lineage>
        <taxon>Archaea</taxon>
        <taxon>Thermoproteota</taxon>
        <taxon>Thermoprotei</taxon>
        <taxon>Desulfurococcales</taxon>
        <taxon>Desulfurococcaceae</taxon>
        <taxon>Ignicoccus</taxon>
    </lineage>
</organism>
<keyword evidence="9" id="KW-1185">Reference proteome</keyword>
<evidence type="ECO:0000313" key="8">
    <source>
        <dbReference type="EMBL" id="ALU12242.1"/>
    </source>
</evidence>
<reference evidence="8 9" key="1">
    <citation type="submission" date="2013-11" db="EMBL/GenBank/DDBJ databases">
        <title>Comparative genomics of Ignicoccus.</title>
        <authorList>
            <person name="Podar M."/>
        </authorList>
    </citation>
    <scope>NUCLEOTIDE SEQUENCE [LARGE SCALE GENOMIC DNA]</scope>
    <source>
        <strain evidence="8 9">DSM 13165</strain>
    </source>
</reference>
<evidence type="ECO:0000256" key="6">
    <source>
        <dbReference type="ARBA" id="ARBA00022833"/>
    </source>
</evidence>
<dbReference type="GO" id="GO:0004000">
    <property type="term" value="F:adenosine deaminase activity"/>
    <property type="evidence" value="ECO:0007669"/>
    <property type="project" value="UniProtKB-ARBA"/>
</dbReference>
<dbReference type="GO" id="GO:0005829">
    <property type="term" value="C:cytosol"/>
    <property type="evidence" value="ECO:0007669"/>
    <property type="project" value="TreeGrafter"/>
</dbReference>
<feature type="domain" description="Adenosine deaminase" evidence="7">
    <location>
        <begin position="78"/>
        <end position="142"/>
    </location>
</feature>
<evidence type="ECO:0000256" key="4">
    <source>
        <dbReference type="ARBA" id="ARBA00022723"/>
    </source>
</evidence>
<dbReference type="GO" id="GO:0046872">
    <property type="term" value="F:metal ion binding"/>
    <property type="evidence" value="ECO:0007669"/>
    <property type="project" value="UniProtKB-KW"/>
</dbReference>
<dbReference type="GO" id="GO:0006154">
    <property type="term" value="P:adenosine catabolic process"/>
    <property type="evidence" value="ECO:0007669"/>
    <property type="project" value="TreeGrafter"/>
</dbReference>
<dbReference type="RefSeq" id="WP_075049388.1">
    <property type="nucleotide sequence ID" value="NZ_CP006867.1"/>
</dbReference>
<dbReference type="InterPro" id="IPR032466">
    <property type="entry name" value="Metal_Hydrolase"/>
</dbReference>
<evidence type="ECO:0000313" key="9">
    <source>
        <dbReference type="Proteomes" id="UP000060778"/>
    </source>
</evidence>
<evidence type="ECO:0000256" key="5">
    <source>
        <dbReference type="ARBA" id="ARBA00022801"/>
    </source>
</evidence>
<dbReference type="EMBL" id="CP006867">
    <property type="protein sequence ID" value="ALU12242.1"/>
    <property type="molecule type" value="Genomic_DNA"/>
</dbReference>
<accession>A0A0U2VDX2</accession>
<dbReference type="GeneID" id="65426697"/>
<dbReference type="EC" id="3.5.4.4" evidence="3"/>
<dbReference type="AlphaFoldDB" id="A0A0U2VDX2"/>
<keyword evidence="5" id="KW-0378">Hydrolase</keyword>
<dbReference type="PANTHER" id="PTHR11409">
    <property type="entry name" value="ADENOSINE DEAMINASE"/>
    <property type="match status" value="1"/>
</dbReference>
<sequence>MINAMYPSTLLISELNIDLKRLLGTPTYVPEHIINLAREYFRFYNKHFDRLDLIEFITKDGQIERTKIKRILETLRSKMISELKKRNIVIESCPTSNMVITWQLGEHPLECFLKEGLRVVIGTDDPMVLNTDILSELALAKALRTRSLNLTL</sequence>
<dbReference type="OrthoDB" id="382929at2157"/>
<name>A0A0U2VDX2_9CREN</name>
<evidence type="ECO:0000256" key="3">
    <source>
        <dbReference type="ARBA" id="ARBA00012784"/>
    </source>
</evidence>
<dbReference type="PANTHER" id="PTHR11409:SF43">
    <property type="entry name" value="ADENOSINE DEAMINASE"/>
    <property type="match status" value="1"/>
</dbReference>
<dbReference type="InterPro" id="IPR001365">
    <property type="entry name" value="A_deaminase_dom"/>
</dbReference>
<dbReference type="Pfam" id="PF00962">
    <property type="entry name" value="A_deaminase"/>
    <property type="match status" value="1"/>
</dbReference>
<dbReference type="Proteomes" id="UP000060778">
    <property type="component" value="Chromosome"/>
</dbReference>
<comment type="cofactor">
    <cofactor evidence="1">
        <name>Zn(2+)</name>
        <dbReference type="ChEBI" id="CHEBI:29105"/>
    </cofactor>
</comment>
<dbReference type="Gene3D" id="3.20.20.140">
    <property type="entry name" value="Metal-dependent hydrolases"/>
    <property type="match status" value="1"/>
</dbReference>
<comment type="similarity">
    <text evidence="2">Belongs to the metallo-dependent hydrolases superfamily. Adenosine and AMP deaminases family.</text>
</comment>
<proteinExistence type="inferred from homology"/>
<dbReference type="GO" id="GO:0043103">
    <property type="term" value="P:hypoxanthine salvage"/>
    <property type="evidence" value="ECO:0007669"/>
    <property type="project" value="TreeGrafter"/>
</dbReference>
<evidence type="ECO:0000256" key="2">
    <source>
        <dbReference type="ARBA" id="ARBA00006676"/>
    </source>
</evidence>
<dbReference type="InterPro" id="IPR006330">
    <property type="entry name" value="Ado/ade_deaminase"/>
</dbReference>
<dbReference type="STRING" id="940295.EYM_01755"/>
<evidence type="ECO:0000259" key="7">
    <source>
        <dbReference type="Pfam" id="PF00962"/>
    </source>
</evidence>
<keyword evidence="4" id="KW-0479">Metal-binding</keyword>